<dbReference type="InterPro" id="IPR052835">
    <property type="entry name" value="Nepro"/>
</dbReference>
<dbReference type="EMBL" id="JAWDGP010006036">
    <property type="protein sequence ID" value="KAK3748292.1"/>
    <property type="molecule type" value="Genomic_DNA"/>
</dbReference>
<feature type="compositionally biased region" description="Basic residues" evidence="1">
    <location>
        <begin position="460"/>
        <end position="469"/>
    </location>
</feature>
<evidence type="ECO:0000313" key="4">
    <source>
        <dbReference type="Proteomes" id="UP001283361"/>
    </source>
</evidence>
<feature type="compositionally biased region" description="Polar residues" evidence="1">
    <location>
        <begin position="434"/>
        <end position="453"/>
    </location>
</feature>
<protein>
    <recommendedName>
        <fullName evidence="2">Nucleolus and neural progenitor protein-like N-terminal domain-containing protein</fullName>
    </recommendedName>
</protein>
<organism evidence="3 4">
    <name type="scientific">Elysia crispata</name>
    <name type="common">lettuce slug</name>
    <dbReference type="NCBI Taxonomy" id="231223"/>
    <lineage>
        <taxon>Eukaryota</taxon>
        <taxon>Metazoa</taxon>
        <taxon>Spiralia</taxon>
        <taxon>Lophotrochozoa</taxon>
        <taxon>Mollusca</taxon>
        <taxon>Gastropoda</taxon>
        <taxon>Heterobranchia</taxon>
        <taxon>Euthyneura</taxon>
        <taxon>Panpulmonata</taxon>
        <taxon>Sacoglossa</taxon>
        <taxon>Placobranchoidea</taxon>
        <taxon>Plakobranchidae</taxon>
        <taxon>Elysia</taxon>
    </lineage>
</organism>
<sequence>MAASMGALEYELGVSEPSYCKLKHYFRSSGSENLSKLQKLLEILSGCQQQHEKILSEFKFLQLMIFKRNGQLRKEKSIQLLKRVQACLKRFHLGTKLYKHASDLHQEIKSALNEVKANDGACFIPAKQIWIFTLYILQKYVELLRTTASYCVVAYEHLSCQFSTGMLIPQMLLFMGTVSRIWILSKTIREKAVIVYEEIFQLLEHIPQAHSQWVEPSLLPSLGQEEDTNAIRLIDHSRSLETSPHITSVDSSRDLKSIHLEIKDDSHFTNSIQNYEEDVGEPIILQDLRVDENSNLRKRKMEDEKSEKHSVKKKKLGNLKESLLHKKFSKKMKKLQKNKLFRNKGLNDLPIIEKKKKQSLMKRDEMGKNVYKDNSALPQSATIDCNIGVAKQRSEILQCGKNDEQFVDALKTKKKSKKKSKPKESLSREGSDQVLDSDSKQQLTRTTKEITSVENERHQGKQKKKKKKQVNTGETLLRPIKPAKVIPKTDISSVKSRSKRKKLKMKRTQ</sequence>
<dbReference type="Proteomes" id="UP001283361">
    <property type="component" value="Unassembled WGS sequence"/>
</dbReference>
<keyword evidence="4" id="KW-1185">Reference proteome</keyword>
<evidence type="ECO:0000259" key="2">
    <source>
        <dbReference type="Pfam" id="PF14780"/>
    </source>
</evidence>
<feature type="compositionally biased region" description="Basic residues" evidence="1">
    <location>
        <begin position="496"/>
        <end position="509"/>
    </location>
</feature>
<dbReference type="InterPro" id="IPR027951">
    <property type="entry name" value="Nepro_N"/>
</dbReference>
<dbReference type="PANTHER" id="PTHR34761:SF1">
    <property type="entry name" value="NUCLEOLUS AND NEURAL PROGENITOR PROTEIN"/>
    <property type="match status" value="1"/>
</dbReference>
<dbReference type="GO" id="GO:0045747">
    <property type="term" value="P:positive regulation of Notch signaling pathway"/>
    <property type="evidence" value="ECO:0007669"/>
    <property type="project" value="TreeGrafter"/>
</dbReference>
<feature type="compositionally biased region" description="Basic residues" evidence="1">
    <location>
        <begin position="412"/>
        <end position="421"/>
    </location>
</feature>
<dbReference type="AlphaFoldDB" id="A0AAE1D047"/>
<feature type="domain" description="Nucleolus and neural progenitor protein-like N-terminal" evidence="2">
    <location>
        <begin position="15"/>
        <end position="200"/>
    </location>
</feature>
<accession>A0AAE1D047</accession>
<evidence type="ECO:0000313" key="3">
    <source>
        <dbReference type="EMBL" id="KAK3748292.1"/>
    </source>
</evidence>
<feature type="compositionally biased region" description="Basic and acidic residues" evidence="1">
    <location>
        <begin position="422"/>
        <end position="431"/>
    </location>
</feature>
<name>A0AAE1D047_9GAST</name>
<dbReference type="GO" id="GO:0005634">
    <property type="term" value="C:nucleus"/>
    <property type="evidence" value="ECO:0007669"/>
    <property type="project" value="TreeGrafter"/>
</dbReference>
<comment type="caution">
    <text evidence="3">The sequence shown here is derived from an EMBL/GenBank/DDBJ whole genome shotgun (WGS) entry which is preliminary data.</text>
</comment>
<dbReference type="Pfam" id="PF14780">
    <property type="entry name" value="NEPRO_N"/>
    <property type="match status" value="1"/>
</dbReference>
<reference evidence="3" key="1">
    <citation type="journal article" date="2023" name="G3 (Bethesda)">
        <title>A reference genome for the long-term kleptoplast-retaining sea slug Elysia crispata morphotype clarki.</title>
        <authorList>
            <person name="Eastman K.E."/>
            <person name="Pendleton A.L."/>
            <person name="Shaikh M.A."/>
            <person name="Suttiyut T."/>
            <person name="Ogas R."/>
            <person name="Tomko P."/>
            <person name="Gavelis G."/>
            <person name="Widhalm J.R."/>
            <person name="Wisecaver J.H."/>
        </authorList>
    </citation>
    <scope>NUCLEOTIDE SEQUENCE</scope>
    <source>
        <strain evidence="3">ECLA1</strain>
    </source>
</reference>
<dbReference type="PANTHER" id="PTHR34761">
    <property type="entry name" value="NUCLEOLUS AND NEURAL PROGENITOR PROTEIN"/>
    <property type="match status" value="1"/>
</dbReference>
<gene>
    <name evidence="3" type="ORF">RRG08_039544</name>
</gene>
<feature type="region of interest" description="Disordered" evidence="1">
    <location>
        <begin position="411"/>
        <end position="509"/>
    </location>
</feature>
<proteinExistence type="predicted"/>
<evidence type="ECO:0000256" key="1">
    <source>
        <dbReference type="SAM" id="MobiDB-lite"/>
    </source>
</evidence>